<feature type="transmembrane region" description="Helical" evidence="2">
    <location>
        <begin position="100"/>
        <end position="118"/>
    </location>
</feature>
<dbReference type="AlphaFoldDB" id="A0A1B0B882"/>
<keyword evidence="2" id="KW-1133">Transmembrane helix</keyword>
<proteinExistence type="predicted"/>
<dbReference type="Proteomes" id="UP000092460">
    <property type="component" value="Unassembled WGS sequence"/>
</dbReference>
<feature type="transmembrane region" description="Helical" evidence="2">
    <location>
        <begin position="21"/>
        <end position="45"/>
    </location>
</feature>
<dbReference type="EMBL" id="JXJN01009872">
    <property type="status" value="NOT_ANNOTATED_CDS"/>
    <property type="molecule type" value="Genomic_DNA"/>
</dbReference>
<organism evidence="3 4">
    <name type="scientific">Glossina palpalis gambiensis</name>
    <dbReference type="NCBI Taxonomy" id="67801"/>
    <lineage>
        <taxon>Eukaryota</taxon>
        <taxon>Metazoa</taxon>
        <taxon>Ecdysozoa</taxon>
        <taxon>Arthropoda</taxon>
        <taxon>Hexapoda</taxon>
        <taxon>Insecta</taxon>
        <taxon>Pterygota</taxon>
        <taxon>Neoptera</taxon>
        <taxon>Endopterygota</taxon>
        <taxon>Diptera</taxon>
        <taxon>Brachycera</taxon>
        <taxon>Muscomorpha</taxon>
        <taxon>Hippoboscoidea</taxon>
        <taxon>Glossinidae</taxon>
        <taxon>Glossina</taxon>
    </lineage>
</organism>
<reference evidence="4" key="1">
    <citation type="submission" date="2015-01" db="EMBL/GenBank/DDBJ databases">
        <authorList>
            <person name="Aksoy S."/>
            <person name="Warren W."/>
            <person name="Wilson R.K."/>
        </authorList>
    </citation>
    <scope>NUCLEOTIDE SEQUENCE [LARGE SCALE GENOMIC DNA]</scope>
    <source>
        <strain evidence="4">IAEA</strain>
    </source>
</reference>
<reference evidence="3" key="2">
    <citation type="submission" date="2020-05" db="UniProtKB">
        <authorList>
            <consortium name="EnsemblMetazoa"/>
        </authorList>
    </citation>
    <scope>IDENTIFICATION</scope>
    <source>
        <strain evidence="3">IAEA</strain>
    </source>
</reference>
<keyword evidence="4" id="KW-1185">Reference proteome</keyword>
<dbReference type="VEuPathDB" id="VectorBase:GPPI022045"/>
<feature type="region of interest" description="Disordered" evidence="1">
    <location>
        <begin position="50"/>
        <end position="69"/>
    </location>
</feature>
<dbReference type="EnsemblMetazoa" id="GPPI022045-RA">
    <property type="protein sequence ID" value="GPPI022045-PA"/>
    <property type="gene ID" value="GPPI022045"/>
</dbReference>
<evidence type="ECO:0000256" key="2">
    <source>
        <dbReference type="SAM" id="Phobius"/>
    </source>
</evidence>
<evidence type="ECO:0000313" key="3">
    <source>
        <dbReference type="EnsemblMetazoa" id="GPPI022045-PA"/>
    </source>
</evidence>
<evidence type="ECO:0000313" key="4">
    <source>
        <dbReference type="Proteomes" id="UP000092460"/>
    </source>
</evidence>
<evidence type="ECO:0000256" key="1">
    <source>
        <dbReference type="SAM" id="MobiDB-lite"/>
    </source>
</evidence>
<keyword evidence="2" id="KW-0812">Transmembrane</keyword>
<keyword evidence="2" id="KW-0472">Membrane</keyword>
<name>A0A1B0B882_9MUSC</name>
<sequence>MYSDAYKLLKCFGTCQLHIMGIFSITCLEVLLIIVNVTVGVVSYVTPLRDDDDDDDDDADDGDGDGDDHYDDNILLMSAHSHNTIIKCEITLSSAEAKNAVNGSLTIAFLLLFSPVLIECIKKDALQCTTQYVI</sequence>
<protein>
    <submittedName>
        <fullName evidence="3">Uncharacterized protein</fullName>
    </submittedName>
</protein>
<accession>A0A1B0B882</accession>